<name>A0ABR0KX65_9PEZI</name>
<protein>
    <recommendedName>
        <fullName evidence="3">SprT-like domain-containing protein</fullName>
    </recommendedName>
</protein>
<proteinExistence type="predicted"/>
<reference evidence="1 2" key="1">
    <citation type="submission" date="2023-08" db="EMBL/GenBank/DDBJ databases">
        <title>Black Yeasts Isolated from many extreme environments.</title>
        <authorList>
            <person name="Coleine C."/>
            <person name="Stajich J.E."/>
            <person name="Selbmann L."/>
        </authorList>
    </citation>
    <scope>NUCLEOTIDE SEQUENCE [LARGE SCALE GENOMIC DNA]</scope>
    <source>
        <strain evidence="1 2">CCFEE 5386</strain>
    </source>
</reference>
<dbReference type="Proteomes" id="UP001308179">
    <property type="component" value="Unassembled WGS sequence"/>
</dbReference>
<evidence type="ECO:0000313" key="2">
    <source>
        <dbReference type="Proteomes" id="UP001308179"/>
    </source>
</evidence>
<keyword evidence="2" id="KW-1185">Reference proteome</keyword>
<comment type="caution">
    <text evidence="1">The sequence shown here is derived from an EMBL/GenBank/DDBJ whole genome shotgun (WGS) entry which is preliminary data.</text>
</comment>
<evidence type="ECO:0000313" key="1">
    <source>
        <dbReference type="EMBL" id="KAK5140061.1"/>
    </source>
</evidence>
<organism evidence="1 2">
    <name type="scientific">Rachicladosporium monterosium</name>
    <dbReference type="NCBI Taxonomy" id="1507873"/>
    <lineage>
        <taxon>Eukaryota</taxon>
        <taxon>Fungi</taxon>
        <taxon>Dikarya</taxon>
        <taxon>Ascomycota</taxon>
        <taxon>Pezizomycotina</taxon>
        <taxon>Dothideomycetes</taxon>
        <taxon>Dothideomycetidae</taxon>
        <taxon>Cladosporiales</taxon>
        <taxon>Cladosporiaceae</taxon>
        <taxon>Rachicladosporium</taxon>
    </lineage>
</organism>
<sequence length="256" mass="29130">MCTEPWPREALRLATDSFDKPVEQWRPDQQEALSVCQTLIATCVQDIESRQMTMYDTPRGLYAVFARCDRLFFRGQLSDVELTLSTTLFRDTDSIEMTTAEQSGRITVVIEVSKAIPHESLSQTILSTLLHECAHAYFRRVCCWPPKCDALWCGHRWGRAMGPDGHGDVWQSLADAVERVANRELGMERPFQLGRREQVEEQLELRFSPEKLGGRPNARTDHRNDLADNTATISYGTKLRWRFLNDTACGEAASSS</sequence>
<accession>A0ABR0KX65</accession>
<evidence type="ECO:0008006" key="3">
    <source>
        <dbReference type="Google" id="ProtNLM"/>
    </source>
</evidence>
<gene>
    <name evidence="1" type="ORF">LTR32_007029</name>
</gene>
<dbReference type="EMBL" id="JAVRRR010000907">
    <property type="protein sequence ID" value="KAK5140061.1"/>
    <property type="molecule type" value="Genomic_DNA"/>
</dbReference>